<dbReference type="InterPro" id="IPR002822">
    <property type="entry name" value="Ni_insertion"/>
</dbReference>
<dbReference type="NCBIfam" id="TIGR00299">
    <property type="entry name" value="nickel pincer cofactor biosynthesis protein LarC"/>
    <property type="match status" value="1"/>
</dbReference>
<reference evidence="3 4" key="1">
    <citation type="submission" date="2021-05" db="EMBL/GenBank/DDBJ databases">
        <title>The draft genome of Geobacter chapellei DSM 13688.</title>
        <authorList>
            <person name="Xu Z."/>
            <person name="Masuda Y."/>
            <person name="Itoh H."/>
            <person name="Senoo K."/>
        </authorList>
    </citation>
    <scope>NUCLEOTIDE SEQUENCE [LARGE SCALE GENOMIC DNA]</scope>
    <source>
        <strain evidence="3 4">DSM 13688</strain>
    </source>
</reference>
<sequence>MKIVYFDCYAGISGDMTVGALLDLGVPLEYLKAELAKLALPSGSYTLSSQRTERRHVAALKFDVEVHDHHIHRHYSGIDTMIAESSLTDHAKETARRIFRRLAEAEALVHGVAVDQVHFHEVGAVDSIVDIVGTAICLDYLGVEAVHASPLPLGGGFVETAHGRLPVPAPATAELLRGLTVHTAFAEGERVTPTGAAIIAALVTVPGTRPAMTLTKVGCGAGSKDFSDCPNILRTFFGQSSGNGGDEVIVVESNIDDSTAEVLGHVMDLLQEEGALDVFFMPIQMKKNRPGVKLSFICRPESLNRLSRLLLTETSAIGLRHYPAGRMVLERQIEERATPFGMLRFKLIFDDGRLLRCTPEYEDCRRIAREQSIPLQEVMRVVSSFELEREHTA</sequence>
<dbReference type="Proteomes" id="UP000784128">
    <property type="component" value="Unassembled WGS sequence"/>
</dbReference>
<dbReference type="Pfam" id="PF01969">
    <property type="entry name" value="Ni_insertion"/>
    <property type="match status" value="1"/>
</dbReference>
<evidence type="ECO:0000313" key="3">
    <source>
        <dbReference type="EMBL" id="MBT1072323.1"/>
    </source>
</evidence>
<accession>A0ABS5U9K7</accession>
<dbReference type="Gene3D" id="3.30.70.1380">
    <property type="entry name" value="Transcriptional regulatory protein pf0864 domain like"/>
    <property type="match status" value="1"/>
</dbReference>
<organism evidence="3 4">
    <name type="scientific">Pelotalea chapellei</name>
    <dbReference type="NCBI Taxonomy" id="44671"/>
    <lineage>
        <taxon>Bacteria</taxon>
        <taxon>Pseudomonadati</taxon>
        <taxon>Thermodesulfobacteriota</taxon>
        <taxon>Desulfuromonadia</taxon>
        <taxon>Geobacterales</taxon>
        <taxon>Geobacteraceae</taxon>
        <taxon>Pelotalea</taxon>
    </lineage>
</organism>
<dbReference type="EMBL" id="JAHDYS010000009">
    <property type="protein sequence ID" value="MBT1072323.1"/>
    <property type="molecule type" value="Genomic_DNA"/>
</dbReference>
<keyword evidence="1 2" id="KW-0533">Nickel</keyword>
<dbReference type="Gene3D" id="3.10.20.300">
    <property type="entry name" value="mk0293 like domain"/>
    <property type="match status" value="1"/>
</dbReference>
<keyword evidence="2" id="KW-0456">Lyase</keyword>
<comment type="similarity">
    <text evidence="2">Belongs to the LarC family.</text>
</comment>
<evidence type="ECO:0000313" key="4">
    <source>
        <dbReference type="Proteomes" id="UP000784128"/>
    </source>
</evidence>
<dbReference type="HAMAP" id="MF_01074">
    <property type="entry name" value="LarC"/>
    <property type="match status" value="1"/>
</dbReference>
<dbReference type="RefSeq" id="WP_214299118.1">
    <property type="nucleotide sequence ID" value="NZ_JAHDYS010000009.1"/>
</dbReference>
<comment type="caution">
    <text evidence="3">The sequence shown here is derived from an EMBL/GenBank/DDBJ whole genome shotgun (WGS) entry which is preliminary data.</text>
</comment>
<gene>
    <name evidence="3" type="primary">larC</name>
    <name evidence="3" type="ORF">KJB30_11040</name>
</gene>
<protein>
    <recommendedName>
        <fullName evidence="2">Putative nickel insertion protein</fullName>
    </recommendedName>
</protein>
<dbReference type="PANTHER" id="PTHR36566:SF1">
    <property type="entry name" value="PYRIDINIUM-3,5-BISTHIOCARBOXYLIC ACID MONONUCLEOTIDE NICKEL INSERTION PROTEIN"/>
    <property type="match status" value="1"/>
</dbReference>
<keyword evidence="4" id="KW-1185">Reference proteome</keyword>
<dbReference type="PANTHER" id="PTHR36566">
    <property type="entry name" value="NICKEL INSERTION PROTEIN-RELATED"/>
    <property type="match status" value="1"/>
</dbReference>
<name>A0ABS5U9K7_9BACT</name>
<proteinExistence type="inferred from homology"/>
<evidence type="ECO:0000256" key="1">
    <source>
        <dbReference type="ARBA" id="ARBA00022596"/>
    </source>
</evidence>
<evidence type="ECO:0000256" key="2">
    <source>
        <dbReference type="HAMAP-Rule" id="MF_01074"/>
    </source>
</evidence>